<comment type="caution">
    <text evidence="6">The sequence shown here is derived from an EMBL/GenBank/DDBJ whole genome shotgun (WGS) entry which is preliminary data.</text>
</comment>
<dbReference type="InterPro" id="IPR012340">
    <property type="entry name" value="NA-bd_OB-fold"/>
</dbReference>
<dbReference type="GO" id="GO:0010521">
    <property type="term" value="F:telomerase inhibitor activity"/>
    <property type="evidence" value="ECO:0007669"/>
    <property type="project" value="TreeGrafter"/>
</dbReference>
<dbReference type="EMBL" id="JAINDJ010000005">
    <property type="protein sequence ID" value="KAG9446244.1"/>
    <property type="molecule type" value="Genomic_DNA"/>
</dbReference>
<dbReference type="SMART" id="SM00976">
    <property type="entry name" value="Telo_bind"/>
    <property type="match status" value="1"/>
</dbReference>
<dbReference type="PANTHER" id="PTHR14513:SF0">
    <property type="entry name" value="PROTECTION OF TELOMERES PROTEIN 1"/>
    <property type="match status" value="1"/>
</dbReference>
<accession>A0AAV7ED81</accession>
<dbReference type="Pfam" id="PF25507">
    <property type="entry name" value="OB_POT1A"/>
    <property type="match status" value="1"/>
</dbReference>
<evidence type="ECO:0000256" key="4">
    <source>
        <dbReference type="ARBA" id="ARBA00023125"/>
    </source>
</evidence>
<keyword evidence="2" id="KW-0158">Chromosome</keyword>
<dbReference type="InterPro" id="IPR011564">
    <property type="entry name" value="Telomer_end-bd_POT1/Cdc13"/>
</dbReference>
<keyword evidence="7" id="KW-1185">Reference proteome</keyword>
<evidence type="ECO:0000313" key="6">
    <source>
        <dbReference type="EMBL" id="KAG9446244.1"/>
    </source>
</evidence>
<dbReference type="Gene3D" id="2.40.50.140">
    <property type="entry name" value="Nucleic acid-binding proteins"/>
    <property type="match status" value="2"/>
</dbReference>
<sequence>MEDQDYVFLSLKDAMVCINMRVNLLAVVVEIGTPTRSNGKDYVCKLKVMDPSFHNPSMLVIFYSERETKLPIVKSPGDIVILKCVVMRVHNDEVYALFDKKCSAFALLGREDSGSFHPYQVCSDVSIDDRMRTCIGQLRTWLVGCPFSAGMTNNLLSLRDIKMGHYVDIVCKILHAHEMPVVGWMIYLWDGTDCPPINFCILPDIQGDVCHPLELEPLPLPRSVLCTFPSIGTVLRVTVTKSYKDFKGQWVKIRNFMCQVQSGLWRGVITPCTEILLLSNENPIVRERERLYRTRLSSNLDRLPSSSFPWPSRITETSHSRARFSTLMDVLIDKEVNFKYKCLVRVVTALPWLVEDFRSPVTGKYRIRFTLEDPTARIHAGLFDEDGEKFFGGYPGNDVLRSKMNKLIGISDDHELASRNPPWVQVCILSFFHDENDKWGSRKYRIFDTILIG</sequence>
<proteinExistence type="predicted"/>
<dbReference type="SUPFAM" id="SSF50249">
    <property type="entry name" value="Nucleic acid-binding proteins"/>
    <property type="match status" value="2"/>
</dbReference>
<evidence type="ECO:0000259" key="5">
    <source>
        <dbReference type="SMART" id="SM00976"/>
    </source>
</evidence>
<dbReference type="GO" id="GO:0000783">
    <property type="term" value="C:nuclear telomere cap complex"/>
    <property type="evidence" value="ECO:0007669"/>
    <property type="project" value="TreeGrafter"/>
</dbReference>
<dbReference type="GO" id="GO:0032210">
    <property type="term" value="P:regulation of telomere maintenance via telomerase"/>
    <property type="evidence" value="ECO:0007669"/>
    <property type="project" value="TreeGrafter"/>
</dbReference>
<dbReference type="PANTHER" id="PTHR14513">
    <property type="entry name" value="PROTECTION OF TELOMERES 1"/>
    <property type="match status" value="1"/>
</dbReference>
<dbReference type="Proteomes" id="UP000825729">
    <property type="component" value="Unassembled WGS sequence"/>
</dbReference>
<keyword evidence="3" id="KW-0779">Telomere</keyword>
<protein>
    <recommendedName>
        <fullName evidence="5">Telomeric single stranded DNA binding POT1/Cdc13 domain-containing protein</fullName>
    </recommendedName>
</protein>
<reference evidence="6 7" key="1">
    <citation type="submission" date="2021-07" db="EMBL/GenBank/DDBJ databases">
        <title>The Aristolochia fimbriata genome: insights into angiosperm evolution, floral development and chemical biosynthesis.</title>
        <authorList>
            <person name="Jiao Y."/>
        </authorList>
    </citation>
    <scope>NUCLEOTIDE SEQUENCE [LARGE SCALE GENOMIC DNA]</scope>
    <source>
        <strain evidence="6">IBCAS-2021</strain>
        <tissue evidence="6">Leaf</tissue>
    </source>
</reference>
<dbReference type="Pfam" id="PF02765">
    <property type="entry name" value="POT1"/>
    <property type="match status" value="1"/>
</dbReference>
<name>A0AAV7ED81_ARIFI</name>
<dbReference type="InterPro" id="IPR028389">
    <property type="entry name" value="POT1"/>
</dbReference>
<dbReference type="InterPro" id="IPR057620">
    <property type="entry name" value="POT1A/B-like_OB"/>
</dbReference>
<dbReference type="AlphaFoldDB" id="A0AAV7ED81"/>
<organism evidence="6 7">
    <name type="scientific">Aristolochia fimbriata</name>
    <name type="common">White veined hardy Dutchman's pipe vine</name>
    <dbReference type="NCBI Taxonomy" id="158543"/>
    <lineage>
        <taxon>Eukaryota</taxon>
        <taxon>Viridiplantae</taxon>
        <taxon>Streptophyta</taxon>
        <taxon>Embryophyta</taxon>
        <taxon>Tracheophyta</taxon>
        <taxon>Spermatophyta</taxon>
        <taxon>Magnoliopsida</taxon>
        <taxon>Magnoliidae</taxon>
        <taxon>Piperales</taxon>
        <taxon>Aristolochiaceae</taxon>
        <taxon>Aristolochia</taxon>
    </lineage>
</organism>
<dbReference type="GO" id="GO:0016233">
    <property type="term" value="P:telomere capping"/>
    <property type="evidence" value="ECO:0007669"/>
    <property type="project" value="TreeGrafter"/>
</dbReference>
<keyword evidence="4" id="KW-0238">DNA-binding</keyword>
<feature type="domain" description="Telomeric single stranded DNA binding POT1/Cdc13" evidence="5">
    <location>
        <begin position="8"/>
        <end position="143"/>
    </location>
</feature>
<gene>
    <name evidence="6" type="ORF">H6P81_012372</name>
</gene>
<dbReference type="GO" id="GO:0098505">
    <property type="term" value="F:G-rich strand telomeric DNA binding"/>
    <property type="evidence" value="ECO:0007669"/>
    <property type="project" value="TreeGrafter"/>
</dbReference>
<evidence type="ECO:0000256" key="3">
    <source>
        <dbReference type="ARBA" id="ARBA00022895"/>
    </source>
</evidence>
<evidence type="ECO:0000256" key="1">
    <source>
        <dbReference type="ARBA" id="ARBA00004574"/>
    </source>
</evidence>
<comment type="subcellular location">
    <subcellularLocation>
        <location evidence="1">Chromosome</location>
        <location evidence="1">Telomere</location>
    </subcellularLocation>
</comment>
<evidence type="ECO:0000313" key="7">
    <source>
        <dbReference type="Proteomes" id="UP000825729"/>
    </source>
</evidence>
<evidence type="ECO:0000256" key="2">
    <source>
        <dbReference type="ARBA" id="ARBA00022454"/>
    </source>
</evidence>
<dbReference type="CDD" id="cd04497">
    <property type="entry name" value="hPOT1_OB1_like"/>
    <property type="match status" value="1"/>
</dbReference>